<feature type="transmembrane region" description="Helical" evidence="1">
    <location>
        <begin position="50"/>
        <end position="73"/>
    </location>
</feature>
<name>A0ABS1J1P9_9FIRM</name>
<accession>A0ABS1J1P9</accession>
<protein>
    <submittedName>
        <fullName evidence="2">YgjV family protein</fullName>
    </submittedName>
</protein>
<dbReference type="Proteomes" id="UP000604730">
    <property type="component" value="Unassembled WGS sequence"/>
</dbReference>
<keyword evidence="1" id="KW-0472">Membrane</keyword>
<organism evidence="2 3">
    <name type="scientific">Catonella massiliensis</name>
    <dbReference type="NCBI Taxonomy" id="2799636"/>
    <lineage>
        <taxon>Bacteria</taxon>
        <taxon>Bacillati</taxon>
        <taxon>Bacillota</taxon>
        <taxon>Clostridia</taxon>
        <taxon>Lachnospirales</taxon>
        <taxon>Lachnospiraceae</taxon>
        <taxon>Catonella</taxon>
    </lineage>
</organism>
<keyword evidence="1" id="KW-1133">Transmembrane helix</keyword>
<keyword evidence="3" id="KW-1185">Reference proteome</keyword>
<proteinExistence type="predicted"/>
<feature type="transmembrane region" description="Helical" evidence="1">
    <location>
        <begin position="18"/>
        <end position="38"/>
    </location>
</feature>
<dbReference type="Pfam" id="PF10688">
    <property type="entry name" value="Imp-YgjV"/>
    <property type="match status" value="1"/>
</dbReference>
<sequence>MDLQKIEDWIQAMGGTKWIIAQVLSLIGYTLMVITGYIKKEKKMLRTQDVQLLFIIAMGVLLNAFSGIIINTVQIIKNEIYLRGKLNKYTKAAIVGLGIVMTLIFNNGGIAGWLPAVNLFIFTYFLGMGGAIGIKILIFITTCGWGVYDFSIKNYVGFIFDILTIISCIIGIIRLKKDGGSRSDSVVEKC</sequence>
<feature type="transmembrane region" description="Helical" evidence="1">
    <location>
        <begin position="93"/>
        <end position="114"/>
    </location>
</feature>
<keyword evidence="1" id="KW-0812">Transmembrane</keyword>
<evidence type="ECO:0000256" key="1">
    <source>
        <dbReference type="SAM" id="Phobius"/>
    </source>
</evidence>
<feature type="transmembrane region" description="Helical" evidence="1">
    <location>
        <begin position="121"/>
        <end position="148"/>
    </location>
</feature>
<reference evidence="2 3" key="1">
    <citation type="submission" date="2021-01" db="EMBL/GenBank/DDBJ databases">
        <title>Isolation and description of Catonella massiliensis sp. nov., a novel Catonella species, isolated from a stable periodontitis subject.</title>
        <authorList>
            <person name="Antezack A."/>
            <person name="Boxberger M."/>
            <person name="La Scola B."/>
            <person name="Monnet-Corti V."/>
        </authorList>
    </citation>
    <scope>NUCLEOTIDE SEQUENCE [LARGE SCALE GENOMIC DNA]</scope>
    <source>
        <strain evidence="2 3">Marseille-Q4567</strain>
    </source>
</reference>
<dbReference type="EMBL" id="JAEPRJ010000001">
    <property type="protein sequence ID" value="MBK5897940.1"/>
    <property type="molecule type" value="Genomic_DNA"/>
</dbReference>
<dbReference type="RefSeq" id="WP_208429396.1">
    <property type="nucleotide sequence ID" value="NZ_JAEPRJ010000001.1"/>
</dbReference>
<evidence type="ECO:0000313" key="3">
    <source>
        <dbReference type="Proteomes" id="UP000604730"/>
    </source>
</evidence>
<gene>
    <name evidence="2" type="ORF">JJN12_09150</name>
</gene>
<feature type="transmembrane region" description="Helical" evidence="1">
    <location>
        <begin position="154"/>
        <end position="173"/>
    </location>
</feature>
<comment type="caution">
    <text evidence="2">The sequence shown here is derived from an EMBL/GenBank/DDBJ whole genome shotgun (WGS) entry which is preliminary data.</text>
</comment>
<evidence type="ECO:0000313" key="2">
    <source>
        <dbReference type="EMBL" id="MBK5897940.1"/>
    </source>
</evidence>
<dbReference type="InterPro" id="IPR019629">
    <property type="entry name" value="Uncharacterised_HI1736/YgjV"/>
</dbReference>